<gene>
    <name evidence="2" type="ORF">RM53_15415</name>
</gene>
<organism evidence="2 3">
    <name type="scientific">Brevundimonas nasdae</name>
    <dbReference type="NCBI Taxonomy" id="172043"/>
    <lineage>
        <taxon>Bacteria</taxon>
        <taxon>Pseudomonadati</taxon>
        <taxon>Pseudomonadota</taxon>
        <taxon>Alphaproteobacteria</taxon>
        <taxon>Caulobacterales</taxon>
        <taxon>Caulobacteraceae</taxon>
        <taxon>Brevundimonas</taxon>
    </lineage>
</organism>
<dbReference type="STRING" id="172043.RM53_15415"/>
<evidence type="ECO:0008006" key="4">
    <source>
        <dbReference type="Google" id="ProtNLM"/>
    </source>
</evidence>
<comment type="caution">
    <text evidence="2">The sequence shown here is derived from an EMBL/GenBank/DDBJ whole genome shotgun (WGS) entry which is preliminary data.</text>
</comment>
<keyword evidence="1" id="KW-0732">Signal</keyword>
<evidence type="ECO:0000256" key="1">
    <source>
        <dbReference type="SAM" id="SignalP"/>
    </source>
</evidence>
<feature type="signal peptide" evidence="1">
    <location>
        <begin position="1"/>
        <end position="28"/>
    </location>
</feature>
<feature type="chain" id="PRO_5002084765" description="Lipoprotein" evidence="1">
    <location>
        <begin position="29"/>
        <end position="307"/>
    </location>
</feature>
<reference evidence="2 3" key="1">
    <citation type="submission" date="2014-12" db="EMBL/GenBank/DDBJ databases">
        <title>Genome sequencing of Brevundimonas nasdae TPW30.</title>
        <authorList>
            <person name="Tan P.W."/>
            <person name="Chan K.-G."/>
        </authorList>
    </citation>
    <scope>NUCLEOTIDE SEQUENCE [LARGE SCALE GENOMIC DNA]</scope>
    <source>
        <strain evidence="2 3">TPW30</strain>
    </source>
</reference>
<evidence type="ECO:0000313" key="3">
    <source>
        <dbReference type="Proteomes" id="UP000031166"/>
    </source>
</evidence>
<protein>
    <recommendedName>
        <fullName evidence="4">Lipoprotein</fullName>
    </recommendedName>
</protein>
<accession>A0A0B4CSN8</accession>
<proteinExistence type="predicted"/>
<dbReference type="Proteomes" id="UP000031166">
    <property type="component" value="Unassembled WGS sequence"/>
</dbReference>
<dbReference type="AlphaFoldDB" id="A0A0B4CSN8"/>
<dbReference type="EMBL" id="JWSY01000033">
    <property type="protein sequence ID" value="KIC55180.1"/>
    <property type="molecule type" value="Genomic_DNA"/>
</dbReference>
<sequence length="307" mass="33045">MGVPMPTIRLATAVCALALLSSCSFEQAAMPTAITEAALTAARAGDLAQAKVHLARLSETRLRSCTSGRLSRHRARAIEKIEAIAVFYGSEKTATDTVTVLGAGLDRPSIDRPEECQRAEIDADMEAAIAAADAEGFRVHSAACSAILQDGLDTDTIEAVAGREEFACRGSNGALSQATVFAYAAKQLEGSGIMHLVNPLWCVKGASARTAYMQQYRADVEALGPPQYLSMTESGVTAKWLDYELLLAFEPLILRRTKGHFPSQYDIEAVTHTDGNHFSDYAVNAADGLCLSEKELSRILIDFANRW</sequence>
<evidence type="ECO:0000313" key="2">
    <source>
        <dbReference type="EMBL" id="KIC55180.1"/>
    </source>
</evidence>
<name>A0A0B4CSN8_9CAUL</name>